<dbReference type="InterPro" id="IPR004305">
    <property type="entry name" value="Thiaminase-2/PQQC"/>
</dbReference>
<evidence type="ECO:0000259" key="3">
    <source>
        <dbReference type="Pfam" id="PF03070"/>
    </source>
</evidence>
<dbReference type="PANTHER" id="PTHR43198:SF2">
    <property type="entry name" value="SI:CH1073-67J19.1-RELATED"/>
    <property type="match status" value="1"/>
</dbReference>
<comment type="caution">
    <text evidence="4">The sequence shown here is derived from an EMBL/GenBank/DDBJ whole genome shotgun (WGS) entry which is preliminary data.</text>
</comment>
<reference evidence="4 5" key="1">
    <citation type="submission" date="2022-04" db="EMBL/GenBank/DDBJ databases">
        <title>Genome diversity in the genus Frankia.</title>
        <authorList>
            <person name="Carlos-Shanley C."/>
            <person name="Hahn D."/>
        </authorList>
    </citation>
    <scope>NUCLEOTIDE SEQUENCE [LARGE SCALE GENOMIC DNA]</scope>
    <source>
        <strain evidence="4 5">Ag45/Mut15</strain>
    </source>
</reference>
<dbReference type="InterPro" id="IPR016084">
    <property type="entry name" value="Haem_Oase-like_multi-hlx"/>
</dbReference>
<evidence type="ECO:0000313" key="5">
    <source>
        <dbReference type="Proteomes" id="UP001201873"/>
    </source>
</evidence>
<evidence type="ECO:0000313" key="4">
    <source>
        <dbReference type="EMBL" id="MCK9877623.1"/>
    </source>
</evidence>
<dbReference type="Pfam" id="PF03070">
    <property type="entry name" value="TENA_THI-4"/>
    <property type="match status" value="2"/>
</dbReference>
<proteinExistence type="predicted"/>
<dbReference type="InterPro" id="IPR050967">
    <property type="entry name" value="Thiamine_Salvage_TenA"/>
</dbReference>
<feature type="domain" description="Thiaminase-2/PQQC" evidence="3">
    <location>
        <begin position="149"/>
        <end position="260"/>
    </location>
</feature>
<accession>A0ABT0K2V3</accession>
<keyword evidence="5" id="KW-1185">Reference proteome</keyword>
<dbReference type="CDD" id="cd19365">
    <property type="entry name" value="TenA_C-like"/>
    <property type="match status" value="1"/>
</dbReference>
<protein>
    <submittedName>
        <fullName evidence="4">TenA family protein</fullName>
    </submittedName>
</protein>
<dbReference type="Proteomes" id="UP001201873">
    <property type="component" value="Unassembled WGS sequence"/>
</dbReference>
<name>A0ABT0K2V3_9ACTN</name>
<feature type="domain" description="Thiaminase-2/PQQC" evidence="3">
    <location>
        <begin position="39"/>
        <end position="123"/>
    </location>
</feature>
<comment type="pathway">
    <text evidence="1">Cofactor biosynthesis; thiamine diphosphate biosynthesis.</text>
</comment>
<dbReference type="SUPFAM" id="SSF48613">
    <property type="entry name" value="Heme oxygenase-like"/>
    <property type="match status" value="1"/>
</dbReference>
<organism evidence="4 5">
    <name type="scientific">Frankia umida</name>
    <dbReference type="NCBI Taxonomy" id="573489"/>
    <lineage>
        <taxon>Bacteria</taxon>
        <taxon>Bacillati</taxon>
        <taxon>Actinomycetota</taxon>
        <taxon>Actinomycetes</taxon>
        <taxon>Frankiales</taxon>
        <taxon>Frankiaceae</taxon>
        <taxon>Frankia</taxon>
    </lineage>
</organism>
<gene>
    <name evidence="4" type="ORF">MXD59_17890</name>
</gene>
<evidence type="ECO:0000256" key="2">
    <source>
        <dbReference type="SAM" id="MobiDB-lite"/>
    </source>
</evidence>
<feature type="region of interest" description="Disordered" evidence="2">
    <location>
        <begin position="126"/>
        <end position="148"/>
    </location>
</feature>
<dbReference type="EMBL" id="JALKFT010000019">
    <property type="protein sequence ID" value="MCK9877623.1"/>
    <property type="molecule type" value="Genomic_DNA"/>
</dbReference>
<sequence>MSEPVHLPAPAAGQPCDLGGFAAVPGVATPGSFTAQLWTSTREIYQAILRHPFLTGLTDGSLPRSAFGRFIVQDTHYLRDYARALAVCAAKAPTEADVRALATDAADAIAAEQAMHADLRQALADDGDGDGDGTWGGREDGGGAAGMRDVVGPTTRAYTSYLLATGYGGSFLEGLAAVLPCYWIYARVGAELLAASSPDPLYARWIAAYGDPAFQTVADRVIALTDRVGAQASPTERERATDHFVVTARYEWMFWDAAWRGETWPV</sequence>
<evidence type="ECO:0000256" key="1">
    <source>
        <dbReference type="ARBA" id="ARBA00004948"/>
    </source>
</evidence>
<dbReference type="Gene3D" id="1.20.910.10">
    <property type="entry name" value="Heme oxygenase-like"/>
    <property type="match status" value="1"/>
</dbReference>
<dbReference type="PANTHER" id="PTHR43198">
    <property type="entry name" value="BIFUNCTIONAL TH2 PROTEIN"/>
    <property type="match status" value="1"/>
</dbReference>